<keyword evidence="4" id="KW-1133">Transmembrane helix</keyword>
<dbReference type="PANTHER" id="PTHR46228">
    <property type="entry name" value="KELCH DOMAIN-CONTAINING PROTEIN"/>
    <property type="match status" value="1"/>
</dbReference>
<dbReference type="Gene3D" id="2.120.10.80">
    <property type="entry name" value="Kelch-type beta propeller"/>
    <property type="match status" value="1"/>
</dbReference>
<sequence length="613" mass="66170">MFFSDDFRSLVVSISVLGLLVPCSRQQVPGSISRARVCKRWAHSSVVFSETLYIYGGNAWRVQSELGTRNLTINRDFFTLDLSEDFVVADTPFVGLPVPPIPGPAKVLQGSFWVNEAESKFTFYGGSFSPNPQNRTDIVEPLSFWSYHPLTSTWGEEEARGNSVLRASRGASTYYKDIGYYRGGQVDNSTTPNWPGGDAGTVILSGMLKIGLATTTITNETRALGYDVFKFEIPGLQYRDGNLIPLTFNKKDYLINFAGGGQRGNGLPLGDVYVYDIERSSWYRQPTSGGPPKNTRGGCAVANYAPDNSSIQIIFYGGLNYNSVLGDFEAIDSMWILTIPGFEWIPVAPGNKPQGPGTRQDHTCHIRGSQMLLVGGRNDSSICEGSGIWVFDTSKLEWQASYVANSPYAVPTIISSVIGGDSNGGASWDGLPKVAPPDTDSPFFDITGSKASGKKPPSAGVIAGSVIGGLVGIGFISLVIWYFYKRHREQKLDEAPLPPQIEDQGLDPAKTVYGGPPPNEISELGSPVPSSLAPRYSTLSGYNEPAQLHGDSAFPVELYSPPLGHELSSESRGVYEVQSKNTIRSDGDATNEGGSAAYEPLPEAPVPPPVGRN</sequence>
<keyword evidence="4" id="KW-0472">Membrane</keyword>
<comment type="caution">
    <text evidence="6">The sequence shown here is derived from an EMBL/GenBank/DDBJ whole genome shotgun (WGS) entry which is preliminary data.</text>
</comment>
<accession>A0A7C8JML6</accession>
<evidence type="ECO:0000313" key="6">
    <source>
        <dbReference type="EMBL" id="KAF3111986.1"/>
    </source>
</evidence>
<dbReference type="SUPFAM" id="SSF117281">
    <property type="entry name" value="Kelch motif"/>
    <property type="match status" value="2"/>
</dbReference>
<keyword evidence="1" id="KW-0880">Kelch repeat</keyword>
<dbReference type="InterPro" id="IPR015915">
    <property type="entry name" value="Kelch-typ_b-propeller"/>
</dbReference>
<proteinExistence type="predicted"/>
<feature type="chain" id="PRO_5028955966" description="Kelch repeat-containing protein" evidence="5">
    <location>
        <begin position="27"/>
        <end position="613"/>
    </location>
</feature>
<feature type="signal peptide" evidence="5">
    <location>
        <begin position="1"/>
        <end position="26"/>
    </location>
</feature>
<feature type="compositionally biased region" description="Pro residues" evidence="3">
    <location>
        <begin position="602"/>
        <end position="613"/>
    </location>
</feature>
<evidence type="ECO:0000256" key="3">
    <source>
        <dbReference type="SAM" id="MobiDB-lite"/>
    </source>
</evidence>
<dbReference type="EMBL" id="WIQW01000003">
    <property type="protein sequence ID" value="KAF3111986.1"/>
    <property type="molecule type" value="Genomic_DNA"/>
</dbReference>
<protein>
    <recommendedName>
        <fullName evidence="8">Kelch repeat-containing protein</fullName>
    </recommendedName>
</protein>
<evidence type="ECO:0000256" key="1">
    <source>
        <dbReference type="ARBA" id="ARBA00022441"/>
    </source>
</evidence>
<keyword evidence="2" id="KW-0677">Repeat</keyword>
<evidence type="ECO:0000313" key="7">
    <source>
        <dbReference type="Proteomes" id="UP000475325"/>
    </source>
</evidence>
<evidence type="ECO:0000256" key="4">
    <source>
        <dbReference type="SAM" id="Phobius"/>
    </source>
</evidence>
<dbReference type="PANTHER" id="PTHR46228:SF2">
    <property type="entry name" value="KELCH REPEAT PROTEIN (AFU_ORTHOLOGUE AFUA_4G14350)"/>
    <property type="match status" value="1"/>
</dbReference>
<organism evidence="6 7">
    <name type="scientific">Orbilia oligospora</name>
    <name type="common">Nematode-trapping fungus</name>
    <name type="synonym">Arthrobotrys oligospora</name>
    <dbReference type="NCBI Taxonomy" id="2813651"/>
    <lineage>
        <taxon>Eukaryota</taxon>
        <taxon>Fungi</taxon>
        <taxon>Dikarya</taxon>
        <taxon>Ascomycota</taxon>
        <taxon>Pezizomycotina</taxon>
        <taxon>Orbiliomycetes</taxon>
        <taxon>Orbiliales</taxon>
        <taxon>Orbiliaceae</taxon>
        <taxon>Orbilia</taxon>
    </lineage>
</organism>
<feature type="transmembrane region" description="Helical" evidence="4">
    <location>
        <begin position="459"/>
        <end position="484"/>
    </location>
</feature>
<gene>
    <name evidence="6" type="ORF">TWF102_005739</name>
</gene>
<keyword evidence="5" id="KW-0732">Signal</keyword>
<dbReference type="AlphaFoldDB" id="A0A7C8JML6"/>
<name>A0A7C8JML6_ORBOL</name>
<keyword evidence="4" id="KW-0812">Transmembrane</keyword>
<reference evidence="6 7" key="1">
    <citation type="submission" date="2019-06" db="EMBL/GenBank/DDBJ databases">
        <authorList>
            <person name="Palmer J.M."/>
        </authorList>
    </citation>
    <scope>NUCLEOTIDE SEQUENCE [LARGE SCALE GENOMIC DNA]</scope>
    <source>
        <strain evidence="6 7">TWF102</strain>
    </source>
</reference>
<evidence type="ECO:0000256" key="5">
    <source>
        <dbReference type="SAM" id="SignalP"/>
    </source>
</evidence>
<feature type="region of interest" description="Disordered" evidence="3">
    <location>
        <begin position="565"/>
        <end position="613"/>
    </location>
</feature>
<evidence type="ECO:0008006" key="8">
    <source>
        <dbReference type="Google" id="ProtNLM"/>
    </source>
</evidence>
<dbReference type="Proteomes" id="UP000475325">
    <property type="component" value="Unassembled WGS sequence"/>
</dbReference>
<dbReference type="Pfam" id="PF24681">
    <property type="entry name" value="Kelch_KLHDC2_KLHL20_DRC7"/>
    <property type="match status" value="1"/>
</dbReference>
<evidence type="ECO:0000256" key="2">
    <source>
        <dbReference type="ARBA" id="ARBA00022737"/>
    </source>
</evidence>